<protein>
    <submittedName>
        <fullName evidence="1">Uncharacterized protein</fullName>
    </submittedName>
</protein>
<dbReference type="EMBL" id="ML975248">
    <property type="protein sequence ID" value="KAF1838859.1"/>
    <property type="molecule type" value="Genomic_DNA"/>
</dbReference>
<evidence type="ECO:0000313" key="2">
    <source>
        <dbReference type="Proteomes" id="UP000800040"/>
    </source>
</evidence>
<name>A0A6A5KTW4_9PLEO</name>
<sequence>MISRNGVHCTLARRSVLDDSGLPLYCFFFALIMNTLHGFDRVVWYCVALHPPLTPSSPTYLITTSQKFKQTPYTRTHSGKYRYGETSLVFINCYTNRCRRGGTGGGGCHQKKKRDPAFG</sequence>
<reference evidence="1" key="1">
    <citation type="submission" date="2020-01" db="EMBL/GenBank/DDBJ databases">
        <authorList>
            <consortium name="DOE Joint Genome Institute"/>
            <person name="Haridas S."/>
            <person name="Albert R."/>
            <person name="Binder M."/>
            <person name="Bloem J."/>
            <person name="Labutti K."/>
            <person name="Salamov A."/>
            <person name="Andreopoulos B."/>
            <person name="Baker S.E."/>
            <person name="Barry K."/>
            <person name="Bills G."/>
            <person name="Bluhm B.H."/>
            <person name="Cannon C."/>
            <person name="Castanera R."/>
            <person name="Culley D.E."/>
            <person name="Daum C."/>
            <person name="Ezra D."/>
            <person name="Gonzalez J.B."/>
            <person name="Henrissat B."/>
            <person name="Kuo A."/>
            <person name="Liang C."/>
            <person name="Lipzen A."/>
            <person name="Lutzoni F."/>
            <person name="Magnuson J."/>
            <person name="Mondo S."/>
            <person name="Nolan M."/>
            <person name="Ohm R."/>
            <person name="Pangilinan J."/>
            <person name="Park H.-J."/>
            <person name="Ramirez L."/>
            <person name="Alfaro M."/>
            <person name="Sun H."/>
            <person name="Tritt A."/>
            <person name="Yoshinaga Y."/>
            <person name="Zwiers L.-H."/>
            <person name="Turgeon B.G."/>
            <person name="Goodwin S.B."/>
            <person name="Spatafora J.W."/>
            <person name="Crous P.W."/>
            <person name="Grigoriev I.V."/>
        </authorList>
    </citation>
    <scope>NUCLEOTIDE SEQUENCE</scope>
    <source>
        <strain evidence="1">P77</strain>
    </source>
</reference>
<dbReference type="AlphaFoldDB" id="A0A6A5KTW4"/>
<evidence type="ECO:0000313" key="1">
    <source>
        <dbReference type="EMBL" id="KAF1838859.1"/>
    </source>
</evidence>
<accession>A0A6A5KTW4</accession>
<organism evidence="1 2">
    <name type="scientific">Decorospora gaudefroyi</name>
    <dbReference type="NCBI Taxonomy" id="184978"/>
    <lineage>
        <taxon>Eukaryota</taxon>
        <taxon>Fungi</taxon>
        <taxon>Dikarya</taxon>
        <taxon>Ascomycota</taxon>
        <taxon>Pezizomycotina</taxon>
        <taxon>Dothideomycetes</taxon>
        <taxon>Pleosporomycetidae</taxon>
        <taxon>Pleosporales</taxon>
        <taxon>Pleosporineae</taxon>
        <taxon>Pleosporaceae</taxon>
        <taxon>Decorospora</taxon>
    </lineage>
</organism>
<proteinExistence type="predicted"/>
<dbReference type="Proteomes" id="UP000800040">
    <property type="component" value="Unassembled WGS sequence"/>
</dbReference>
<gene>
    <name evidence="1" type="ORF">BDW02DRAFT_303434</name>
</gene>
<keyword evidence="2" id="KW-1185">Reference proteome</keyword>